<gene>
    <name evidence="1" type="ORF">HMPREF3192_00079</name>
</gene>
<evidence type="ECO:0000313" key="2">
    <source>
        <dbReference type="Proteomes" id="UP000070675"/>
    </source>
</evidence>
<sequence length="44" mass="5004">MLHFSHTFIIGNSKGNKTKMNKTKNNFAILGLETTAHFEILARK</sequence>
<reference evidence="2" key="1">
    <citation type="submission" date="2016-01" db="EMBL/GenBank/DDBJ databases">
        <authorList>
            <person name="Mitreva M."/>
            <person name="Pepin K.H."/>
            <person name="Mihindukulasuriya K.A."/>
            <person name="Fulton R."/>
            <person name="Fronick C."/>
            <person name="O'Laughlin M."/>
            <person name="Miner T."/>
            <person name="Herter B."/>
            <person name="Rosa B.A."/>
            <person name="Cordes M."/>
            <person name="Tomlinson C."/>
            <person name="Wollam A."/>
            <person name="Palsikar V.B."/>
            <person name="Mardis E.R."/>
            <person name="Wilson R.K."/>
        </authorList>
    </citation>
    <scope>NUCLEOTIDE SEQUENCE [LARGE SCALE GENOMIC DNA]</scope>
    <source>
        <strain evidence="2">DNF00019</strain>
    </source>
</reference>
<dbReference type="Proteomes" id="UP000070675">
    <property type="component" value="Unassembled WGS sequence"/>
</dbReference>
<proteinExistence type="predicted"/>
<accession>A0A133XXN9</accession>
<keyword evidence="2" id="KW-1185">Reference proteome</keyword>
<dbReference type="PATRIC" id="fig|1393034.3.peg.76"/>
<comment type="caution">
    <text evidence="1">The sequence shown here is derived from an EMBL/GenBank/DDBJ whole genome shotgun (WGS) entry which is preliminary data.</text>
</comment>
<name>A0A133XXN9_9ACTN</name>
<dbReference type="AlphaFoldDB" id="A0A133XXN9"/>
<organism evidence="1 2">
    <name type="scientific">Atopobium deltae</name>
    <dbReference type="NCBI Taxonomy" id="1393034"/>
    <lineage>
        <taxon>Bacteria</taxon>
        <taxon>Bacillati</taxon>
        <taxon>Actinomycetota</taxon>
        <taxon>Coriobacteriia</taxon>
        <taxon>Coriobacteriales</taxon>
        <taxon>Atopobiaceae</taxon>
        <taxon>Atopobium</taxon>
    </lineage>
</organism>
<dbReference type="EMBL" id="LSCR01000001">
    <property type="protein sequence ID" value="KXB35674.1"/>
    <property type="molecule type" value="Genomic_DNA"/>
</dbReference>
<evidence type="ECO:0000313" key="1">
    <source>
        <dbReference type="EMBL" id="KXB35674.1"/>
    </source>
</evidence>
<protein>
    <submittedName>
        <fullName evidence="1">Uncharacterized protein</fullName>
    </submittedName>
</protein>